<reference evidence="2" key="1">
    <citation type="submission" date="2023-10" db="EMBL/GenBank/DDBJ databases">
        <title>Chromosome-level genome of the transformable northern wattle, Acacia crassicarpa.</title>
        <authorList>
            <person name="Massaro I."/>
            <person name="Sinha N.R."/>
            <person name="Poethig S."/>
            <person name="Leichty A.R."/>
        </authorList>
    </citation>
    <scope>NUCLEOTIDE SEQUENCE</scope>
    <source>
        <strain evidence="2">Acra3RX</strain>
        <tissue evidence="2">Leaf</tissue>
    </source>
</reference>
<dbReference type="AlphaFoldDB" id="A0AAE1MKE7"/>
<feature type="transmembrane region" description="Helical" evidence="1">
    <location>
        <begin position="50"/>
        <end position="68"/>
    </location>
</feature>
<dbReference type="Proteomes" id="UP001293593">
    <property type="component" value="Unassembled WGS sequence"/>
</dbReference>
<evidence type="ECO:0000313" key="3">
    <source>
        <dbReference type="Proteomes" id="UP001293593"/>
    </source>
</evidence>
<accession>A0AAE1MKE7</accession>
<evidence type="ECO:0000313" key="2">
    <source>
        <dbReference type="EMBL" id="KAK4263621.1"/>
    </source>
</evidence>
<protein>
    <submittedName>
        <fullName evidence="2">Uncharacterized protein</fullName>
    </submittedName>
</protein>
<dbReference type="EMBL" id="JAWXYG010000009">
    <property type="protein sequence ID" value="KAK4263621.1"/>
    <property type="molecule type" value="Genomic_DNA"/>
</dbReference>
<organism evidence="2 3">
    <name type="scientific">Acacia crassicarpa</name>
    <name type="common">northern wattle</name>
    <dbReference type="NCBI Taxonomy" id="499986"/>
    <lineage>
        <taxon>Eukaryota</taxon>
        <taxon>Viridiplantae</taxon>
        <taxon>Streptophyta</taxon>
        <taxon>Embryophyta</taxon>
        <taxon>Tracheophyta</taxon>
        <taxon>Spermatophyta</taxon>
        <taxon>Magnoliopsida</taxon>
        <taxon>eudicotyledons</taxon>
        <taxon>Gunneridae</taxon>
        <taxon>Pentapetalae</taxon>
        <taxon>rosids</taxon>
        <taxon>fabids</taxon>
        <taxon>Fabales</taxon>
        <taxon>Fabaceae</taxon>
        <taxon>Caesalpinioideae</taxon>
        <taxon>mimosoid clade</taxon>
        <taxon>Acacieae</taxon>
        <taxon>Acacia</taxon>
    </lineage>
</organism>
<keyword evidence="1" id="KW-1133">Transmembrane helix</keyword>
<sequence>MSWFDSIKKWFENLKNTNWLEIGENWFESTKDWFSEIIEAAGKDDVVKKWAVIGGIVLAVVVAVVCLYKCCKCCCACICGRRRGGGRTMKAPGRDGFIYRDPFERNPRDYFRRLRNKEPWDDYDGELLV</sequence>
<dbReference type="PANTHER" id="PTHR33333">
    <property type="entry name" value="ERYTHROCYTE MEMBRANE PROTEIN 1-LIKE"/>
    <property type="match status" value="1"/>
</dbReference>
<keyword evidence="3" id="KW-1185">Reference proteome</keyword>
<proteinExistence type="predicted"/>
<dbReference type="PANTHER" id="PTHR33333:SF46">
    <property type="entry name" value="LOW QUALITY PROTEIN: GLYCINE-RICH PROTEIN DOT1"/>
    <property type="match status" value="1"/>
</dbReference>
<name>A0AAE1MKE7_9FABA</name>
<evidence type="ECO:0000256" key="1">
    <source>
        <dbReference type="SAM" id="Phobius"/>
    </source>
</evidence>
<keyword evidence="1" id="KW-0812">Transmembrane</keyword>
<keyword evidence="1" id="KW-0472">Membrane</keyword>
<gene>
    <name evidence="2" type="ORF">QN277_029010</name>
</gene>
<comment type="caution">
    <text evidence="2">The sequence shown here is derived from an EMBL/GenBank/DDBJ whole genome shotgun (WGS) entry which is preliminary data.</text>
</comment>
<dbReference type="InterPro" id="IPR039926">
    <property type="entry name" value="Egg_app_1"/>
</dbReference>